<dbReference type="EMBL" id="JASPKY010000649">
    <property type="protein sequence ID" value="KAK9687372.1"/>
    <property type="molecule type" value="Genomic_DNA"/>
</dbReference>
<keyword evidence="6" id="KW-0297">G-protein coupled receptor</keyword>
<dbReference type="GO" id="GO:0012505">
    <property type="term" value="C:endomembrane system"/>
    <property type="evidence" value="ECO:0007669"/>
    <property type="project" value="UniProtKB-SubCell"/>
</dbReference>
<sequence length="189" mass="21665">MPCFAAYLLTAMFVSLVHSQSSSQRCRFYYTENDDGDGVDGNITKTQDIHLKYYMEYEKLLDGCVCDFSQCLIKCCPLGEIIQGELCTKVKAPLKYHFNVYNRMEKIGRSKFSLIYVNHSDCFSIGHSHTYLQEDASLYLEAEATYLSRTKFCWDVDEFRKPVQWECGFNHTEVDVQVAASVGRSSCAN</sequence>
<gene>
    <name evidence="10" type="ORF">QE152_g36489</name>
</gene>
<dbReference type="SUPFAM" id="SSF63877">
    <property type="entry name" value="Methuselah ectodomain"/>
    <property type="match status" value="1"/>
</dbReference>
<dbReference type="Gene3D" id="2.170.180.11">
    <property type="entry name" value="Methuselah ectodomain, domain 2"/>
    <property type="match status" value="1"/>
</dbReference>
<evidence type="ECO:0000256" key="2">
    <source>
        <dbReference type="ARBA" id="ARBA00008979"/>
    </source>
</evidence>
<evidence type="ECO:0000256" key="9">
    <source>
        <dbReference type="SAM" id="SignalP"/>
    </source>
</evidence>
<comment type="caution">
    <text evidence="10">The sequence shown here is derived from an EMBL/GenBank/DDBJ whole genome shotgun (WGS) entry which is preliminary data.</text>
</comment>
<evidence type="ECO:0000256" key="6">
    <source>
        <dbReference type="ARBA" id="ARBA00023040"/>
    </source>
</evidence>
<evidence type="ECO:0000256" key="1">
    <source>
        <dbReference type="ARBA" id="ARBA00004127"/>
    </source>
</evidence>
<feature type="signal peptide" evidence="9">
    <location>
        <begin position="1"/>
        <end position="19"/>
    </location>
</feature>
<dbReference type="AlphaFoldDB" id="A0AAW1ID09"/>
<protein>
    <submittedName>
        <fullName evidence="10">Methuselah N-terminus</fullName>
    </submittedName>
</protein>
<keyword evidence="11" id="KW-1185">Reference proteome</keyword>
<proteinExistence type="inferred from homology"/>
<evidence type="ECO:0000256" key="3">
    <source>
        <dbReference type="ARBA" id="ARBA00022692"/>
    </source>
</evidence>
<keyword evidence="5" id="KW-0472">Membrane</keyword>
<dbReference type="Proteomes" id="UP001458880">
    <property type="component" value="Unassembled WGS sequence"/>
</dbReference>
<evidence type="ECO:0000313" key="11">
    <source>
        <dbReference type="Proteomes" id="UP001458880"/>
    </source>
</evidence>
<evidence type="ECO:0000256" key="7">
    <source>
        <dbReference type="ARBA" id="ARBA00023170"/>
    </source>
</evidence>
<keyword evidence="5" id="KW-1133">Transmembrane helix</keyword>
<name>A0AAW1ID09_POPJA</name>
<evidence type="ECO:0000256" key="8">
    <source>
        <dbReference type="ARBA" id="ARBA00023224"/>
    </source>
</evidence>
<evidence type="ECO:0000256" key="4">
    <source>
        <dbReference type="ARBA" id="ARBA00022729"/>
    </source>
</evidence>
<evidence type="ECO:0000313" key="10">
    <source>
        <dbReference type="EMBL" id="KAK9687372.1"/>
    </source>
</evidence>
<dbReference type="GO" id="GO:0004930">
    <property type="term" value="F:G protein-coupled receptor activity"/>
    <property type="evidence" value="ECO:0007669"/>
    <property type="project" value="UniProtKB-KW"/>
</dbReference>
<keyword evidence="3" id="KW-0812">Transmembrane</keyword>
<comment type="similarity">
    <text evidence="2">Belongs to the G-protein coupled receptor 2 family. Mth subfamily.</text>
</comment>
<reference evidence="10 11" key="1">
    <citation type="journal article" date="2024" name="BMC Genomics">
        <title>De novo assembly and annotation of Popillia japonica's genome with initial clues to its potential as an invasive pest.</title>
        <authorList>
            <person name="Cucini C."/>
            <person name="Boschi S."/>
            <person name="Funari R."/>
            <person name="Cardaioli E."/>
            <person name="Iannotti N."/>
            <person name="Marturano G."/>
            <person name="Paoli F."/>
            <person name="Bruttini M."/>
            <person name="Carapelli A."/>
            <person name="Frati F."/>
            <person name="Nardi F."/>
        </authorList>
    </citation>
    <scope>NUCLEOTIDE SEQUENCE [LARGE SCALE GENOMIC DNA]</scope>
    <source>
        <strain evidence="10">DMR45628</strain>
    </source>
</reference>
<dbReference type="InterPro" id="IPR036272">
    <property type="entry name" value="Methuselah_N_sf"/>
</dbReference>
<dbReference type="InterPro" id="IPR023311">
    <property type="entry name" value="Methusela_ecto_dom_2"/>
</dbReference>
<evidence type="ECO:0000256" key="5">
    <source>
        <dbReference type="ARBA" id="ARBA00022989"/>
    </source>
</evidence>
<accession>A0AAW1ID09</accession>
<organism evidence="10 11">
    <name type="scientific">Popillia japonica</name>
    <name type="common">Japanese beetle</name>
    <dbReference type="NCBI Taxonomy" id="7064"/>
    <lineage>
        <taxon>Eukaryota</taxon>
        <taxon>Metazoa</taxon>
        <taxon>Ecdysozoa</taxon>
        <taxon>Arthropoda</taxon>
        <taxon>Hexapoda</taxon>
        <taxon>Insecta</taxon>
        <taxon>Pterygota</taxon>
        <taxon>Neoptera</taxon>
        <taxon>Endopterygota</taxon>
        <taxon>Coleoptera</taxon>
        <taxon>Polyphaga</taxon>
        <taxon>Scarabaeiformia</taxon>
        <taxon>Scarabaeidae</taxon>
        <taxon>Rutelinae</taxon>
        <taxon>Popillia</taxon>
    </lineage>
</organism>
<keyword evidence="8" id="KW-0807">Transducer</keyword>
<keyword evidence="4 9" id="KW-0732">Signal</keyword>
<feature type="chain" id="PRO_5043822336" evidence="9">
    <location>
        <begin position="20"/>
        <end position="189"/>
    </location>
</feature>
<keyword evidence="7" id="KW-0675">Receptor</keyword>
<comment type="subcellular location">
    <subcellularLocation>
        <location evidence="1">Endomembrane system</location>
        <topology evidence="1">Multi-pass membrane protein</topology>
    </subcellularLocation>
</comment>